<keyword evidence="2" id="KW-1133">Transmembrane helix</keyword>
<feature type="compositionally biased region" description="Low complexity" evidence="1">
    <location>
        <begin position="99"/>
        <end position="109"/>
    </location>
</feature>
<dbReference type="AlphaFoldDB" id="A0A9X2FC62"/>
<feature type="compositionally biased region" description="Basic and acidic residues" evidence="1">
    <location>
        <begin position="254"/>
        <end position="265"/>
    </location>
</feature>
<evidence type="ECO:0000313" key="4">
    <source>
        <dbReference type="Proteomes" id="UP001155241"/>
    </source>
</evidence>
<sequence>MEIASAMAQLARCPACYTELELPAEAAEGDRANTWVKCPACEESFAVADAKPRVVKQAQVSVAPSRAADQAVAPPSSESQPSESKSVEPTPSESTASGLSDSLLDSFLSNDPPAIQDPAAASTPTIEPRDEVVEDASTDEVSSSDSSMPSLGQLKSLEDLFRGGKEPVEATPPPSEADDASDFGTKETIDLEEPVPAADRRRPTLGELFAESKPADSPQDSGSYDPVEETAEIDKADSDAPESETLETETSDEELSHRENKRTSSEFDEMTLHDFATPSFDSESNEADSPVAATTEDAPSFDQLVSDQGDGPSADELDDSKSLRASMGFPATDEPLEVQDEELEPVGVTMGEEDDELNFAKVDAPRGVVASRKRKSSFSVVRTMLGIVLGGMFGLYAGYLVILWVKVADPLNAANLYPDAIKPQAMRSEPAVGPQSSLAQAPESSESDTEATDEQPGGVDTASFTTDVTDNEPPAWDFDAEPANPAATEQPSVEINILDAPQYTAAELQRLTAASEEAAPYLVAPGKIGRTKGSSYATIAKLADALTFGEGDADASWNNAAREVFPPLFDTGQARGQISQIAGFWLTSPKRKHGGIFFCGAPDAGRQAGSVAEYEFTLPGGQALTVLTPQVLAENVTSAPTVVVVGSVIDQPADHIEGYTGAAEMAIWSENLLPAGN</sequence>
<evidence type="ECO:0000256" key="1">
    <source>
        <dbReference type="SAM" id="MobiDB-lite"/>
    </source>
</evidence>
<gene>
    <name evidence="3" type="ORF">NG895_18495</name>
</gene>
<feature type="transmembrane region" description="Helical" evidence="2">
    <location>
        <begin position="380"/>
        <end position="405"/>
    </location>
</feature>
<name>A0A9X2FC62_9BACT</name>
<evidence type="ECO:0000256" key="2">
    <source>
        <dbReference type="SAM" id="Phobius"/>
    </source>
</evidence>
<feature type="compositionally biased region" description="Acidic residues" evidence="1">
    <location>
        <begin position="239"/>
        <end position="253"/>
    </location>
</feature>
<protein>
    <submittedName>
        <fullName evidence="3">Uncharacterized protein</fullName>
    </submittedName>
</protein>
<comment type="caution">
    <text evidence="3">The sequence shown here is derived from an EMBL/GenBank/DDBJ whole genome shotgun (WGS) entry which is preliminary data.</text>
</comment>
<accession>A0A9X2FC62</accession>
<feature type="compositionally biased region" description="Low complexity" evidence="1">
    <location>
        <begin position="74"/>
        <end position="89"/>
    </location>
</feature>
<feature type="region of interest" description="Disordered" evidence="1">
    <location>
        <begin position="427"/>
        <end position="489"/>
    </location>
</feature>
<feature type="region of interest" description="Disordered" evidence="1">
    <location>
        <begin position="58"/>
        <end position="320"/>
    </location>
</feature>
<feature type="compositionally biased region" description="Basic and acidic residues" evidence="1">
    <location>
        <begin position="156"/>
        <end position="168"/>
    </location>
</feature>
<dbReference type="Proteomes" id="UP001155241">
    <property type="component" value="Unassembled WGS sequence"/>
</dbReference>
<keyword evidence="2" id="KW-0812">Transmembrane</keyword>
<evidence type="ECO:0000313" key="3">
    <source>
        <dbReference type="EMBL" id="MCO6045894.1"/>
    </source>
</evidence>
<keyword evidence="4" id="KW-1185">Reference proteome</keyword>
<proteinExistence type="predicted"/>
<organism evidence="3 4">
    <name type="scientific">Aeoliella straminimaris</name>
    <dbReference type="NCBI Taxonomy" id="2954799"/>
    <lineage>
        <taxon>Bacteria</taxon>
        <taxon>Pseudomonadati</taxon>
        <taxon>Planctomycetota</taxon>
        <taxon>Planctomycetia</taxon>
        <taxon>Pirellulales</taxon>
        <taxon>Lacipirellulaceae</taxon>
        <taxon>Aeoliella</taxon>
    </lineage>
</organism>
<dbReference type="EMBL" id="JAMXLR010000062">
    <property type="protein sequence ID" value="MCO6045894.1"/>
    <property type="molecule type" value="Genomic_DNA"/>
</dbReference>
<keyword evidence="2" id="KW-0472">Membrane</keyword>
<reference evidence="3" key="1">
    <citation type="submission" date="2022-06" db="EMBL/GenBank/DDBJ databases">
        <title>Aeoliella straminimaris, a novel planctomycete from sediments.</title>
        <authorList>
            <person name="Vitorino I.R."/>
            <person name="Lage O.M."/>
        </authorList>
    </citation>
    <scope>NUCLEOTIDE SEQUENCE</scope>
    <source>
        <strain evidence="3">ICT_H6.2</strain>
    </source>
</reference>